<accession>A0ABS2FZZ4</accession>
<protein>
    <submittedName>
        <fullName evidence="6">Crp/Fnr family transcriptional regulator</fullName>
    </submittedName>
</protein>
<reference evidence="6 7" key="1">
    <citation type="journal article" date="2021" name="Sci. Rep.">
        <title>The distribution of antibiotic resistance genes in chicken gut microbiota commensals.</title>
        <authorList>
            <person name="Juricova H."/>
            <person name="Matiasovicova J."/>
            <person name="Kubasova T."/>
            <person name="Cejkova D."/>
            <person name="Rychlik I."/>
        </authorList>
    </citation>
    <scope>NUCLEOTIDE SEQUENCE [LARGE SCALE GENOMIC DNA]</scope>
    <source>
        <strain evidence="6 7">An411</strain>
    </source>
</reference>
<evidence type="ECO:0000259" key="5">
    <source>
        <dbReference type="PROSITE" id="PS51063"/>
    </source>
</evidence>
<dbReference type="RefSeq" id="WP_204805756.1">
    <property type="nucleotide sequence ID" value="NZ_JACSNX010000036.1"/>
</dbReference>
<comment type="caution">
    <text evidence="6">The sequence shown here is derived from an EMBL/GenBank/DDBJ whole genome shotgun (WGS) entry which is preliminary data.</text>
</comment>
<dbReference type="SMART" id="SM00100">
    <property type="entry name" value="cNMP"/>
    <property type="match status" value="1"/>
</dbReference>
<name>A0ABS2FZZ4_9FIRM</name>
<dbReference type="InterPro" id="IPR012318">
    <property type="entry name" value="HTH_CRP"/>
</dbReference>
<evidence type="ECO:0000259" key="4">
    <source>
        <dbReference type="PROSITE" id="PS50042"/>
    </source>
</evidence>
<keyword evidence="1" id="KW-0805">Transcription regulation</keyword>
<dbReference type="SUPFAM" id="SSF51206">
    <property type="entry name" value="cAMP-binding domain-like"/>
    <property type="match status" value="1"/>
</dbReference>
<feature type="domain" description="Cyclic nucleotide-binding" evidence="4">
    <location>
        <begin position="12"/>
        <end position="110"/>
    </location>
</feature>
<evidence type="ECO:0000313" key="6">
    <source>
        <dbReference type="EMBL" id="MBM6852451.1"/>
    </source>
</evidence>
<dbReference type="Gene3D" id="2.60.120.10">
    <property type="entry name" value="Jelly Rolls"/>
    <property type="match status" value="1"/>
</dbReference>
<dbReference type="PROSITE" id="PS51063">
    <property type="entry name" value="HTH_CRP_2"/>
    <property type="match status" value="1"/>
</dbReference>
<feature type="domain" description="HTH crp-type" evidence="5">
    <location>
        <begin position="150"/>
        <end position="219"/>
    </location>
</feature>
<dbReference type="CDD" id="cd00038">
    <property type="entry name" value="CAP_ED"/>
    <property type="match status" value="1"/>
</dbReference>
<dbReference type="PROSITE" id="PS50042">
    <property type="entry name" value="CNMP_BINDING_3"/>
    <property type="match status" value="1"/>
</dbReference>
<keyword evidence="2" id="KW-0238">DNA-binding</keyword>
<evidence type="ECO:0000313" key="7">
    <source>
        <dbReference type="Proteomes" id="UP000719500"/>
    </source>
</evidence>
<evidence type="ECO:0000256" key="1">
    <source>
        <dbReference type="ARBA" id="ARBA00023015"/>
    </source>
</evidence>
<dbReference type="SUPFAM" id="SSF46785">
    <property type="entry name" value="Winged helix' DNA-binding domain"/>
    <property type="match status" value="1"/>
</dbReference>
<proteinExistence type="predicted"/>
<evidence type="ECO:0000256" key="2">
    <source>
        <dbReference type="ARBA" id="ARBA00023125"/>
    </source>
</evidence>
<organism evidence="6 7">
    <name type="scientific">Oscillibacter valericigenes</name>
    <dbReference type="NCBI Taxonomy" id="351091"/>
    <lineage>
        <taxon>Bacteria</taxon>
        <taxon>Bacillati</taxon>
        <taxon>Bacillota</taxon>
        <taxon>Clostridia</taxon>
        <taxon>Eubacteriales</taxon>
        <taxon>Oscillospiraceae</taxon>
        <taxon>Oscillibacter</taxon>
    </lineage>
</organism>
<dbReference type="Proteomes" id="UP000719500">
    <property type="component" value="Unassembled WGS sequence"/>
</dbReference>
<dbReference type="SMART" id="SM00419">
    <property type="entry name" value="HTH_CRP"/>
    <property type="match status" value="1"/>
</dbReference>
<keyword evidence="7" id="KW-1185">Reference proteome</keyword>
<dbReference type="InterPro" id="IPR036390">
    <property type="entry name" value="WH_DNA-bd_sf"/>
</dbReference>
<gene>
    <name evidence="6" type="ORF">H9X91_13510</name>
</gene>
<dbReference type="EMBL" id="JACSNX010000036">
    <property type="protein sequence ID" value="MBM6852451.1"/>
    <property type="molecule type" value="Genomic_DNA"/>
</dbReference>
<dbReference type="Pfam" id="PF00027">
    <property type="entry name" value="cNMP_binding"/>
    <property type="match status" value="1"/>
</dbReference>
<sequence>MDYSLTLLRAPLFRGIPREDLPGLLEGLDAREHRYGRGEAVLRRGERADRMGLVLSGTLHIVKEDFWGSRTIVGLARPGEVFAESYACLEGEPLEVSVLAAEAAEALFLNSGRTLPDDLPGAAIFTRNLLTMLAGRNLALTRKIGHMARRTTRDKLISYLSAQALQAGRSEFDIPLDRQQLADYLAVDRSSMSTTLGRLRDEGVLTFRKNHFHLLREMDEAD</sequence>
<dbReference type="InterPro" id="IPR018490">
    <property type="entry name" value="cNMP-bd_dom_sf"/>
</dbReference>
<dbReference type="Pfam" id="PF13545">
    <property type="entry name" value="HTH_Crp_2"/>
    <property type="match status" value="1"/>
</dbReference>
<dbReference type="InterPro" id="IPR000595">
    <property type="entry name" value="cNMP-bd_dom"/>
</dbReference>
<dbReference type="InterPro" id="IPR014710">
    <property type="entry name" value="RmlC-like_jellyroll"/>
</dbReference>
<keyword evidence="3" id="KW-0804">Transcription</keyword>
<evidence type="ECO:0000256" key="3">
    <source>
        <dbReference type="ARBA" id="ARBA00023163"/>
    </source>
</evidence>